<feature type="domain" description="Ubiquitin-like" evidence="1">
    <location>
        <begin position="27"/>
        <end position="102"/>
    </location>
</feature>
<dbReference type="VEuPathDB" id="FungiDB:FUN_000084"/>
<dbReference type="PROSITE" id="PS50053">
    <property type="entry name" value="UBIQUITIN_2"/>
    <property type="match status" value="1"/>
</dbReference>
<dbReference type="InterPro" id="IPR022617">
    <property type="entry name" value="Rad60/SUMO-like_dom"/>
</dbReference>
<reference evidence="3 6" key="1">
    <citation type="submission" date="2016-04" db="EMBL/GenBank/DDBJ databases">
        <title>Genome analyses suggest a sexual origin of heterokaryosis in a supposedly ancient asexual fungus.</title>
        <authorList>
            <person name="Ropars J."/>
            <person name="Sedzielewska K."/>
            <person name="Noel J."/>
            <person name="Charron P."/>
            <person name="Farinelli L."/>
            <person name="Marton T."/>
            <person name="Kruger M."/>
            <person name="Pelin A."/>
            <person name="Brachmann A."/>
            <person name="Corradi N."/>
        </authorList>
    </citation>
    <scope>NUCLEOTIDE SEQUENCE [LARGE SCALE GENOMIC DNA]</scope>
    <source>
        <strain evidence="3 6">A5</strain>
    </source>
</reference>
<sequence length="104" mass="11945">MASNDQLLLQFIKTEAVDSNESIDSFVNLKVQDYSKSETVYKVKKTKPLNKLKQVHCDRNGLDIKFMLFLFDGHQIKDYDTPDSLEMENDDIIDIVCHQKGGGF</sequence>
<protein>
    <submittedName>
        <fullName evidence="3">Ubiquitin-like protein</fullName>
    </submittedName>
</protein>
<dbReference type="EMBL" id="LLXH01000221">
    <property type="protein sequence ID" value="PKC70442.1"/>
    <property type="molecule type" value="Genomic_DNA"/>
</dbReference>
<dbReference type="SUPFAM" id="SSF54236">
    <property type="entry name" value="Ubiquitin-like"/>
    <property type="match status" value="1"/>
</dbReference>
<reference evidence="4 5" key="4">
    <citation type="submission" date="2017-10" db="EMBL/GenBank/DDBJ databases">
        <title>Genome analyses suggest a sexual origin of heterokaryosis in a supposedly ancient asexual fungus.</title>
        <authorList>
            <person name="Corradi N."/>
            <person name="Sedzielewska K."/>
            <person name="Noel J."/>
            <person name="Charron P."/>
            <person name="Farinelli L."/>
            <person name="Marton T."/>
            <person name="Kruger M."/>
            <person name="Pelin A."/>
            <person name="Brachmann A."/>
            <person name="Corradi N."/>
        </authorList>
    </citation>
    <scope>NUCLEOTIDE SEQUENCE [LARGE SCALE GENOMIC DNA]</scope>
    <source>
        <strain evidence="4 5">A1</strain>
    </source>
</reference>
<reference evidence="3 6" key="2">
    <citation type="submission" date="2017-09" db="EMBL/GenBank/DDBJ databases">
        <title>Extensive intraspecific genome diversity in a model arbuscular mycorrhizal fungus.</title>
        <authorList>
            <person name="Chen E.C."/>
            <person name="Morin E."/>
            <person name="Beaudet D."/>
            <person name="Noel J."/>
            <person name="Ndikumana S."/>
            <person name="Charron P."/>
            <person name="St-Onge C."/>
            <person name="Giorgi J."/>
            <person name="Grigoriev I.V."/>
            <person name="Roux C."/>
            <person name="Martin F.M."/>
            <person name="Corradi N."/>
        </authorList>
    </citation>
    <scope>NUCLEOTIDE SEQUENCE [LARGE SCALE GENOMIC DNA]</scope>
    <source>
        <strain evidence="3 6">A5</strain>
    </source>
</reference>
<dbReference type="Proteomes" id="UP000684084">
    <property type="component" value="Unassembled WGS sequence"/>
</dbReference>
<evidence type="ECO:0000313" key="3">
    <source>
        <dbReference type="EMBL" id="PKC13653.1"/>
    </source>
</evidence>
<evidence type="ECO:0000313" key="5">
    <source>
        <dbReference type="Proteomes" id="UP000232688"/>
    </source>
</evidence>
<dbReference type="OrthoDB" id="442921at2759"/>
<proteinExistence type="predicted"/>
<evidence type="ECO:0000313" key="4">
    <source>
        <dbReference type="EMBL" id="PKC70442.1"/>
    </source>
</evidence>
<comment type="caution">
    <text evidence="2">The sequence shown here is derived from an EMBL/GenBank/DDBJ whole genome shotgun (WGS) entry which is preliminary data.</text>
</comment>
<dbReference type="Proteomes" id="UP000232722">
    <property type="component" value="Unassembled WGS sequence"/>
</dbReference>
<reference evidence="4 5" key="3">
    <citation type="submission" date="2017-10" db="EMBL/GenBank/DDBJ databases">
        <title>Extensive intraspecific genome diversity in a model arbuscular mycorrhizal fungus.</title>
        <authorList>
            <person name="Chen E.C.H."/>
            <person name="Morin E."/>
            <person name="Baudet D."/>
            <person name="Noel J."/>
            <person name="Ndikumana S."/>
            <person name="Charron P."/>
            <person name="St-Onge C."/>
            <person name="Giorgi J."/>
            <person name="Grigoriev I.V."/>
            <person name="Roux C."/>
            <person name="Martin F.M."/>
            <person name="Corradi N."/>
        </authorList>
    </citation>
    <scope>NUCLEOTIDE SEQUENCE [LARGE SCALE GENOMIC DNA]</scope>
    <source>
        <strain evidence="4 5">A1</strain>
    </source>
</reference>
<gene>
    <name evidence="2" type="ORF">CHRIB12_LOCUS7795</name>
    <name evidence="4" type="ORF">RhiirA1_532710</name>
    <name evidence="3" type="ORF">RhiirA5_495984</name>
</gene>
<dbReference type="InterPro" id="IPR000626">
    <property type="entry name" value="Ubiquitin-like_dom"/>
</dbReference>
<evidence type="ECO:0000313" key="6">
    <source>
        <dbReference type="Proteomes" id="UP000232722"/>
    </source>
</evidence>
<reference evidence="2" key="5">
    <citation type="submission" date="2020-05" db="EMBL/GenBank/DDBJ databases">
        <authorList>
            <person name="Rincon C."/>
            <person name="Sanders R I."/>
            <person name="Robbins C."/>
            <person name="Chaturvedi A."/>
        </authorList>
    </citation>
    <scope>NUCLEOTIDE SEQUENCE</scope>
    <source>
        <strain evidence="2">CHB12</strain>
    </source>
</reference>
<dbReference type="PANTHER" id="PTHR10562">
    <property type="entry name" value="SMALL UBIQUITIN-RELATED MODIFIER"/>
    <property type="match status" value="1"/>
</dbReference>
<evidence type="ECO:0000313" key="2">
    <source>
        <dbReference type="EMBL" id="CAB5359625.1"/>
    </source>
</evidence>
<dbReference type="VEuPathDB" id="FungiDB:RhiirFUN_017497"/>
<dbReference type="Pfam" id="PF11976">
    <property type="entry name" value="Rad60-SLD"/>
    <property type="match status" value="1"/>
</dbReference>
<evidence type="ECO:0000259" key="1">
    <source>
        <dbReference type="PROSITE" id="PS50053"/>
    </source>
</evidence>
<dbReference type="AlphaFoldDB" id="A0A2I1E5I5"/>
<dbReference type="EMBL" id="LLXJ01000178">
    <property type="protein sequence ID" value="PKC13653.1"/>
    <property type="molecule type" value="Genomic_DNA"/>
</dbReference>
<organism evidence="2 7">
    <name type="scientific">Rhizophagus irregularis</name>
    <dbReference type="NCBI Taxonomy" id="588596"/>
    <lineage>
        <taxon>Eukaryota</taxon>
        <taxon>Fungi</taxon>
        <taxon>Fungi incertae sedis</taxon>
        <taxon>Mucoromycota</taxon>
        <taxon>Glomeromycotina</taxon>
        <taxon>Glomeromycetes</taxon>
        <taxon>Glomerales</taxon>
        <taxon>Glomeraceae</taxon>
        <taxon>Rhizophagus</taxon>
    </lineage>
</organism>
<dbReference type="InterPro" id="IPR029071">
    <property type="entry name" value="Ubiquitin-like_domsf"/>
</dbReference>
<dbReference type="Proteomes" id="UP000232688">
    <property type="component" value="Unassembled WGS sequence"/>
</dbReference>
<dbReference type="Gene3D" id="3.10.20.90">
    <property type="entry name" value="Phosphatidylinositol 3-kinase Catalytic Subunit, Chain A, domain 1"/>
    <property type="match status" value="1"/>
</dbReference>
<dbReference type="SMR" id="A0A2I1E5I5"/>
<name>A0A2I1E5I5_9GLOM</name>
<dbReference type="EMBL" id="CAGKOT010000014">
    <property type="protein sequence ID" value="CAB5359625.1"/>
    <property type="molecule type" value="Genomic_DNA"/>
</dbReference>
<accession>A0A2I1E5I5</accession>
<evidence type="ECO:0000313" key="7">
    <source>
        <dbReference type="Proteomes" id="UP000684084"/>
    </source>
</evidence>
<dbReference type="VEuPathDB" id="FungiDB:RhiirA1_532710"/>